<protein>
    <recommendedName>
        <fullName evidence="1">DUF8152 domain-containing protein</fullName>
    </recommendedName>
</protein>
<proteinExistence type="predicted"/>
<accession>A0ABD5PNE7</accession>
<evidence type="ECO:0000259" key="1">
    <source>
        <dbReference type="Pfam" id="PF26479"/>
    </source>
</evidence>
<organism evidence="2 3">
    <name type="scientific">Halosolutus amylolyticus</name>
    <dbReference type="NCBI Taxonomy" id="2932267"/>
    <lineage>
        <taxon>Archaea</taxon>
        <taxon>Methanobacteriati</taxon>
        <taxon>Methanobacteriota</taxon>
        <taxon>Stenosarchaea group</taxon>
        <taxon>Halobacteria</taxon>
        <taxon>Halobacteriales</taxon>
        <taxon>Natrialbaceae</taxon>
        <taxon>Halosolutus</taxon>
    </lineage>
</organism>
<dbReference type="Proteomes" id="UP001595898">
    <property type="component" value="Unassembled WGS sequence"/>
</dbReference>
<evidence type="ECO:0000313" key="3">
    <source>
        <dbReference type="Proteomes" id="UP001595898"/>
    </source>
</evidence>
<dbReference type="EMBL" id="JBHSFA010000005">
    <property type="protein sequence ID" value="MFC4542050.1"/>
    <property type="molecule type" value="Genomic_DNA"/>
</dbReference>
<name>A0ABD5PNE7_9EURY</name>
<dbReference type="AlphaFoldDB" id="A0ABD5PNE7"/>
<gene>
    <name evidence="2" type="ORF">ACFO5R_08935</name>
</gene>
<dbReference type="Pfam" id="PF26479">
    <property type="entry name" value="DUF8152"/>
    <property type="match status" value="1"/>
</dbReference>
<comment type="caution">
    <text evidence="2">The sequence shown here is derived from an EMBL/GenBank/DDBJ whole genome shotgun (WGS) entry which is preliminary data.</text>
</comment>
<reference evidence="2 3" key="1">
    <citation type="journal article" date="2019" name="Int. J. Syst. Evol. Microbiol.">
        <title>The Global Catalogue of Microorganisms (GCM) 10K type strain sequencing project: providing services to taxonomists for standard genome sequencing and annotation.</title>
        <authorList>
            <consortium name="The Broad Institute Genomics Platform"/>
            <consortium name="The Broad Institute Genome Sequencing Center for Infectious Disease"/>
            <person name="Wu L."/>
            <person name="Ma J."/>
        </authorList>
    </citation>
    <scope>NUCLEOTIDE SEQUENCE [LARGE SCALE GENOMIC DNA]</scope>
    <source>
        <strain evidence="2 3">WLHS5</strain>
    </source>
</reference>
<keyword evidence="3" id="KW-1185">Reference proteome</keyword>
<feature type="domain" description="DUF8152" evidence="1">
    <location>
        <begin position="16"/>
        <end position="98"/>
    </location>
</feature>
<evidence type="ECO:0000313" key="2">
    <source>
        <dbReference type="EMBL" id="MFC4542050.1"/>
    </source>
</evidence>
<dbReference type="RefSeq" id="WP_250141456.1">
    <property type="nucleotide sequence ID" value="NZ_JALIQP010000004.1"/>
</dbReference>
<dbReference type="InterPro" id="IPR058465">
    <property type="entry name" value="DUF8152"/>
</dbReference>
<sequence length="99" mass="11039">MTETPSDRSDDALDERVRELHEHLAATAELPIDRTTNRWLGEAEAVARDAATSDLDPETTKERVRQVQHLLAEADDPTDDEAATRVATAREVCESILEK</sequence>